<name>A0A8J6NXK7_9BACT</name>
<dbReference type="AlphaFoldDB" id="A0A8J6NXK7"/>
<gene>
    <name evidence="1" type="ORF">H8D96_00305</name>
</gene>
<comment type="caution">
    <text evidence="1">The sequence shown here is derived from an EMBL/GenBank/DDBJ whole genome shotgun (WGS) entry which is preliminary data.</text>
</comment>
<proteinExistence type="predicted"/>
<accession>A0A8J6NXK7</accession>
<dbReference type="Proteomes" id="UP000605201">
    <property type="component" value="Unassembled WGS sequence"/>
</dbReference>
<dbReference type="EMBL" id="JACNIG010000017">
    <property type="protein sequence ID" value="MBC8430338.1"/>
    <property type="molecule type" value="Genomic_DNA"/>
</dbReference>
<reference evidence="1 2" key="1">
    <citation type="submission" date="2020-08" db="EMBL/GenBank/DDBJ databases">
        <title>Bridging the membrane lipid divide: bacteria of the FCB group superphylum have the potential to synthesize archaeal ether lipids.</title>
        <authorList>
            <person name="Villanueva L."/>
            <person name="Von Meijenfeldt F.A.B."/>
            <person name="Westbye A.B."/>
            <person name="Yadav S."/>
            <person name="Hopmans E.C."/>
            <person name="Dutilh B.E."/>
            <person name="Sinninghe Damste J.S."/>
        </authorList>
    </citation>
    <scope>NUCLEOTIDE SEQUENCE [LARGE SCALE GENOMIC DNA]</scope>
    <source>
        <strain evidence="1">NIOZ-UU17</strain>
    </source>
</reference>
<evidence type="ECO:0000313" key="2">
    <source>
        <dbReference type="Proteomes" id="UP000605201"/>
    </source>
</evidence>
<protein>
    <submittedName>
        <fullName evidence="1">Uncharacterized protein</fullName>
    </submittedName>
</protein>
<organism evidence="1 2">
    <name type="scientific">Candidatus Desulfatibia vada</name>
    <dbReference type="NCBI Taxonomy" id="2841696"/>
    <lineage>
        <taxon>Bacteria</taxon>
        <taxon>Pseudomonadati</taxon>
        <taxon>Thermodesulfobacteriota</taxon>
        <taxon>Desulfobacteria</taxon>
        <taxon>Desulfobacterales</taxon>
        <taxon>Desulfobacterales incertae sedis</taxon>
        <taxon>Candidatus Desulfatibia</taxon>
    </lineage>
</organism>
<sequence>MVTIQEIEKAVSNLPPEEMAKFRVWFEEFDAQLWDRQLEQDVKAGKLDNIANKALTDFKEGKFTEL</sequence>
<evidence type="ECO:0000313" key="1">
    <source>
        <dbReference type="EMBL" id="MBC8430338.1"/>
    </source>
</evidence>